<dbReference type="EMBL" id="JBHRTN010000012">
    <property type="protein sequence ID" value="MFC3126037.1"/>
    <property type="molecule type" value="Genomic_DNA"/>
</dbReference>
<dbReference type="InterPro" id="IPR029000">
    <property type="entry name" value="Cyclophilin-like_dom_sf"/>
</dbReference>
<dbReference type="Pfam" id="PF02682">
    <property type="entry name" value="CT_C_D"/>
    <property type="match status" value="1"/>
</dbReference>
<keyword evidence="6" id="KW-1185">Reference proteome</keyword>
<evidence type="ECO:0000256" key="3">
    <source>
        <dbReference type="ARBA" id="ARBA00022840"/>
    </source>
</evidence>
<dbReference type="SMART" id="SM00796">
    <property type="entry name" value="AHS1"/>
    <property type="match status" value="1"/>
</dbReference>
<dbReference type="RefSeq" id="WP_379597123.1">
    <property type="nucleotide sequence ID" value="NZ_JBHRTN010000012.1"/>
</dbReference>
<keyword evidence="1" id="KW-0547">Nucleotide-binding</keyword>
<keyword evidence="3" id="KW-0067">ATP-binding</keyword>
<evidence type="ECO:0000259" key="4">
    <source>
        <dbReference type="SMART" id="SM00796"/>
    </source>
</evidence>
<evidence type="ECO:0000256" key="2">
    <source>
        <dbReference type="ARBA" id="ARBA00022801"/>
    </source>
</evidence>
<dbReference type="InterPro" id="IPR010016">
    <property type="entry name" value="PxpB"/>
</dbReference>
<feature type="domain" description="Carboxyltransferase" evidence="4">
    <location>
        <begin position="6"/>
        <end position="207"/>
    </location>
</feature>
<dbReference type="EC" id="3.5.2.9" evidence="5"/>
<dbReference type="Proteomes" id="UP001595593">
    <property type="component" value="Unassembled WGS sequence"/>
</dbReference>
<comment type="caution">
    <text evidence="5">The sequence shown here is derived from an EMBL/GenBank/DDBJ whole genome shotgun (WGS) entry which is preliminary data.</text>
</comment>
<dbReference type="SUPFAM" id="SSF160467">
    <property type="entry name" value="PH0987 N-terminal domain-like"/>
    <property type="match status" value="1"/>
</dbReference>
<dbReference type="Gene3D" id="3.30.1360.40">
    <property type="match status" value="1"/>
</dbReference>
<dbReference type="Gene3D" id="2.40.100.10">
    <property type="entry name" value="Cyclophilin-like"/>
    <property type="match status" value="1"/>
</dbReference>
<dbReference type="InterPro" id="IPR003833">
    <property type="entry name" value="CT_C_D"/>
</dbReference>
<accession>A0ABV7G4U1</accession>
<protein>
    <submittedName>
        <fullName evidence="5">5-oxoprolinase subunit PxpB</fullName>
        <ecNumber evidence="5">3.5.2.9</ecNumber>
    </submittedName>
</protein>
<evidence type="ECO:0000313" key="6">
    <source>
        <dbReference type="Proteomes" id="UP001595593"/>
    </source>
</evidence>
<dbReference type="GO" id="GO:0017168">
    <property type="term" value="F:5-oxoprolinase (ATP-hydrolyzing) activity"/>
    <property type="evidence" value="ECO:0007669"/>
    <property type="project" value="UniProtKB-EC"/>
</dbReference>
<dbReference type="SUPFAM" id="SSF50891">
    <property type="entry name" value="Cyclophilin-like"/>
    <property type="match status" value="1"/>
</dbReference>
<keyword evidence="2 5" id="KW-0378">Hydrolase</keyword>
<evidence type="ECO:0000256" key="1">
    <source>
        <dbReference type="ARBA" id="ARBA00022741"/>
    </source>
</evidence>
<reference evidence="6" key="1">
    <citation type="journal article" date="2019" name="Int. J. Syst. Evol. Microbiol.">
        <title>The Global Catalogue of Microorganisms (GCM) 10K type strain sequencing project: providing services to taxonomists for standard genome sequencing and annotation.</title>
        <authorList>
            <consortium name="The Broad Institute Genomics Platform"/>
            <consortium name="The Broad Institute Genome Sequencing Center for Infectious Disease"/>
            <person name="Wu L."/>
            <person name="Ma J."/>
        </authorList>
    </citation>
    <scope>NUCLEOTIDE SEQUENCE [LARGE SCALE GENOMIC DNA]</scope>
    <source>
        <strain evidence="6">KCTC 52094</strain>
    </source>
</reference>
<evidence type="ECO:0000313" key="5">
    <source>
        <dbReference type="EMBL" id="MFC3126037.1"/>
    </source>
</evidence>
<proteinExistence type="predicted"/>
<dbReference type="NCBIfam" id="TIGR00370">
    <property type="entry name" value="5-oxoprolinase subunit PxpB"/>
    <property type="match status" value="1"/>
</dbReference>
<name>A0ABV7G4U1_9PROT</name>
<dbReference type="PANTHER" id="PTHR34698:SF2">
    <property type="entry name" value="5-OXOPROLINASE SUBUNIT B"/>
    <property type="match status" value="1"/>
</dbReference>
<organism evidence="5 6">
    <name type="scientific">Teichococcus globiformis</name>
    <dbReference type="NCBI Taxonomy" id="2307229"/>
    <lineage>
        <taxon>Bacteria</taxon>
        <taxon>Pseudomonadati</taxon>
        <taxon>Pseudomonadota</taxon>
        <taxon>Alphaproteobacteria</taxon>
        <taxon>Acetobacterales</taxon>
        <taxon>Roseomonadaceae</taxon>
        <taxon>Roseomonas</taxon>
    </lineage>
</organism>
<sequence>MTLRYPVFRPVADHGVLVEFGDSISEAVHDAVLRLDARLSREAVPGFLEAVPAYVNILVRFDPLAADHEAVEDALRRLIEAPGASPAAGQEREVRVCYDADLAPDLSDVAKAAGLSEEAVIAAHLAGDYRVYMYGFAPGFAYLAGVPEAIRLPRKNAPVRDVAAGSVVIAGPQCLVTTLVMPTGWWIIGRSPTRILYGEEEERPVLFDVGDRVRFTRIGRADFEAEAPR</sequence>
<gene>
    <name evidence="5" type="primary">pxpB</name>
    <name evidence="5" type="ORF">ACFOD4_13290</name>
</gene>
<dbReference type="PANTHER" id="PTHR34698">
    <property type="entry name" value="5-OXOPROLINASE SUBUNIT B"/>
    <property type="match status" value="1"/>
</dbReference>